<dbReference type="SUPFAM" id="SSF56112">
    <property type="entry name" value="Protein kinase-like (PK-like)"/>
    <property type="match status" value="1"/>
</dbReference>
<evidence type="ECO:0000259" key="9">
    <source>
        <dbReference type="PROSITE" id="PS50011"/>
    </source>
</evidence>
<dbReference type="GO" id="GO:0005524">
    <property type="term" value="F:ATP binding"/>
    <property type="evidence" value="ECO:0007669"/>
    <property type="project" value="UniProtKB-UniRule"/>
</dbReference>
<keyword evidence="5" id="KW-0418">Kinase</keyword>
<keyword evidence="3" id="KW-0808">Transferase</keyword>
<evidence type="ECO:0000256" key="6">
    <source>
        <dbReference type="ARBA" id="ARBA00022840"/>
    </source>
</evidence>
<dbReference type="AlphaFoldDB" id="K1XVU9"/>
<accession>K1XVU9</accession>
<dbReference type="Gene3D" id="1.10.510.10">
    <property type="entry name" value="Transferase(Phosphotransferase) domain 1"/>
    <property type="match status" value="2"/>
</dbReference>
<keyword evidence="4 7" id="KW-0547">Nucleotide-binding</keyword>
<name>K1XVU9_9BACT</name>
<comment type="caution">
    <text evidence="10">The sequence shown here is derived from an EMBL/GenBank/DDBJ whole genome shotgun (WGS) entry which is preliminary data.</text>
</comment>
<dbReference type="InterPro" id="IPR000719">
    <property type="entry name" value="Prot_kinase_dom"/>
</dbReference>
<evidence type="ECO:0000256" key="1">
    <source>
        <dbReference type="ARBA" id="ARBA00010886"/>
    </source>
</evidence>
<evidence type="ECO:0000256" key="3">
    <source>
        <dbReference type="ARBA" id="ARBA00022679"/>
    </source>
</evidence>
<dbReference type="EC" id="2.7.11.1" evidence="2"/>
<dbReference type="SMART" id="SM00220">
    <property type="entry name" value="S_TKc"/>
    <property type="match status" value="1"/>
</dbReference>
<reference evidence="10" key="1">
    <citation type="journal article" date="2012" name="Science">
        <title>Fermentation, hydrogen, and sulfur metabolism in multiple uncultivated bacterial phyla.</title>
        <authorList>
            <person name="Wrighton K.C."/>
            <person name="Thomas B.C."/>
            <person name="Sharon I."/>
            <person name="Miller C.S."/>
            <person name="Castelle C.J."/>
            <person name="VerBerkmoes N.C."/>
            <person name="Wilkins M.J."/>
            <person name="Hettich R.L."/>
            <person name="Lipton M.S."/>
            <person name="Williams K.H."/>
            <person name="Long P.E."/>
            <person name="Banfield J.F."/>
        </authorList>
    </citation>
    <scope>NUCLEOTIDE SEQUENCE [LARGE SCALE GENOMIC DNA]</scope>
</reference>
<evidence type="ECO:0000256" key="7">
    <source>
        <dbReference type="PROSITE-ProRule" id="PRU10141"/>
    </source>
</evidence>
<dbReference type="InterPro" id="IPR017441">
    <property type="entry name" value="Protein_kinase_ATP_BS"/>
</dbReference>
<evidence type="ECO:0000313" key="10">
    <source>
        <dbReference type="EMBL" id="EKD24578.1"/>
    </source>
</evidence>
<dbReference type="PANTHER" id="PTHR43671">
    <property type="entry name" value="SERINE/THREONINE-PROTEIN KINASE NEK"/>
    <property type="match status" value="1"/>
</dbReference>
<comment type="similarity">
    <text evidence="1">Belongs to the protein kinase superfamily. NEK Ser/Thr protein kinase family. NIMA subfamily.</text>
</comment>
<sequence>MFHRPGESPVGVRVEGEDTVPRSEVPVVDDTTISSDYVESEQPDLPPSVESETKKHEIPNVVNGAYENLQLLGEGGMGVAFIADRIETDHETGKTKKTKVVIKTMRLDFLAEQRKRLAQIELEESARHAIEDADTQVNVAIGEITTSDVSSEGQLAEFEYPDVEVIVDTLVDPQDKMMVSMLVNMDALQLEVRTMLNVQRDHPNPHVLKLIDDGTVELKFDSDDTQMIGIVMEYIEGQDVEHVLDTYHEQGYYDLLQGDAEKILSDQTTSVGQQDALNNLKGLYEMMKQYFDTEIMTFGLQVADGLVSIHDSDIAHRDLKPANVMKSRGSYVIFDFGIAQVLPKLIVYEDWDVLYDIDISPPLPITKRLRRPETTTESDSLADTVVDKNVVSAEKNNVVPKPGHAHRSGTITGTPQYIPPEYLIGHDMRGREILDSKEDNVARDLYALGMSLYEMKVGHRPFDDIYRKGTLKGMKAQAYDSPPPISKNPTHMDMLIQTLIAQDIAHRKIFILDETPYDISTASGVVDALTALQSSYNHSSEITFEDYIVVYKDAEHTYRDTYLNPSV</sequence>
<feature type="binding site" evidence="7">
    <location>
        <position position="103"/>
    </location>
    <ligand>
        <name>ATP</name>
        <dbReference type="ChEBI" id="CHEBI:30616"/>
    </ligand>
</feature>
<dbReference type="PROSITE" id="PS00107">
    <property type="entry name" value="PROTEIN_KINASE_ATP"/>
    <property type="match status" value="1"/>
</dbReference>
<feature type="region of interest" description="Disordered" evidence="8">
    <location>
        <begin position="1"/>
        <end position="54"/>
    </location>
</feature>
<proteinExistence type="inferred from homology"/>
<evidence type="ECO:0000256" key="4">
    <source>
        <dbReference type="ARBA" id="ARBA00022741"/>
    </source>
</evidence>
<protein>
    <recommendedName>
        <fullName evidence="2">non-specific serine/threonine protein kinase</fullName>
        <ecNumber evidence="2">2.7.11.1</ecNumber>
    </recommendedName>
</protein>
<feature type="domain" description="Protein kinase" evidence="9">
    <location>
        <begin position="66"/>
        <end position="518"/>
    </location>
</feature>
<keyword evidence="6 7" id="KW-0067">ATP-binding</keyword>
<evidence type="ECO:0000256" key="5">
    <source>
        <dbReference type="ARBA" id="ARBA00022777"/>
    </source>
</evidence>
<dbReference type="PROSITE" id="PS50011">
    <property type="entry name" value="PROTEIN_KINASE_DOM"/>
    <property type="match status" value="1"/>
</dbReference>
<dbReference type="InterPro" id="IPR050660">
    <property type="entry name" value="NEK_Ser/Thr_kinase"/>
</dbReference>
<dbReference type="PANTHER" id="PTHR43671:SF13">
    <property type="entry name" value="SERINE_THREONINE-PROTEIN KINASE NEK2"/>
    <property type="match status" value="1"/>
</dbReference>
<gene>
    <name evidence="10" type="ORF">ACD_80C00197G0002</name>
</gene>
<dbReference type="EMBL" id="AMFJ01036204">
    <property type="protein sequence ID" value="EKD24578.1"/>
    <property type="molecule type" value="Genomic_DNA"/>
</dbReference>
<organism evidence="10">
    <name type="scientific">uncultured bacterium</name>
    <name type="common">gcode 4</name>
    <dbReference type="NCBI Taxonomy" id="1234023"/>
    <lineage>
        <taxon>Bacteria</taxon>
        <taxon>environmental samples</taxon>
    </lineage>
</organism>
<evidence type="ECO:0000256" key="8">
    <source>
        <dbReference type="SAM" id="MobiDB-lite"/>
    </source>
</evidence>
<dbReference type="Pfam" id="PF00069">
    <property type="entry name" value="Pkinase"/>
    <property type="match status" value="1"/>
</dbReference>
<dbReference type="GO" id="GO:0004674">
    <property type="term" value="F:protein serine/threonine kinase activity"/>
    <property type="evidence" value="ECO:0007669"/>
    <property type="project" value="UniProtKB-EC"/>
</dbReference>
<evidence type="ECO:0000256" key="2">
    <source>
        <dbReference type="ARBA" id="ARBA00012513"/>
    </source>
</evidence>
<dbReference type="InterPro" id="IPR011009">
    <property type="entry name" value="Kinase-like_dom_sf"/>
</dbReference>